<accession>A0A8H7CVJ1</accession>
<gene>
    <name evidence="4" type="ORF">MSAN_01703900</name>
</gene>
<dbReference type="OrthoDB" id="3242409at2759"/>
<keyword evidence="2" id="KW-0812">Transmembrane</keyword>
<sequence>MSSQAIDTATTHFLRFRLQYSSLALLYYDYVLTFPSEVKYIWKQKFRLSTALYIVCRYALVANVLYLLAIANKLGHTVGSSVFFLLPLMKPLSPVRFLVQNRGSFKCPWAPRRNWSLASQLAHIPVLTISRTVVFTLRSSAVYGRNMWIAAYMSIVGLACIALDIVGFGLPFSPLFKIFLVRRPMYQDSVVRGPPLFPSVGFETLAYLQCIELVSAPEMLSILMIIFEASSTFFTAIRCRQALRAMKRVERKRYTVVAILLEQGVLFFCSISIFTFTGVVLQYRAPPGFFQRLPNAFTLPLSCTLTARFILHLRKWYATQLNISKEHERTESLVFQAQSTSRSEATLTNLVTMEDYGPDPVVLVAANDTIQLEGVLHNAPENGGDNHDAAGQPCVPKPENEIV</sequence>
<dbReference type="AlphaFoldDB" id="A0A8H7CVJ1"/>
<evidence type="ECO:0000313" key="4">
    <source>
        <dbReference type="EMBL" id="KAF7349767.1"/>
    </source>
</evidence>
<feature type="transmembrane region" description="Helical" evidence="2">
    <location>
        <begin position="77"/>
        <end position="99"/>
    </location>
</feature>
<feature type="region of interest" description="Disordered" evidence="1">
    <location>
        <begin position="379"/>
        <end position="403"/>
    </location>
</feature>
<feature type="transmembrane region" description="Helical" evidence="2">
    <location>
        <begin position="220"/>
        <end position="237"/>
    </location>
</feature>
<comment type="caution">
    <text evidence="4">The sequence shown here is derived from an EMBL/GenBank/DDBJ whole genome shotgun (WGS) entry which is preliminary data.</text>
</comment>
<dbReference type="Pfam" id="PF20151">
    <property type="entry name" value="DUF6533"/>
    <property type="match status" value="1"/>
</dbReference>
<keyword evidence="2" id="KW-1133">Transmembrane helix</keyword>
<name>A0A8H7CVJ1_9AGAR</name>
<reference evidence="4" key="1">
    <citation type="submission" date="2020-05" db="EMBL/GenBank/DDBJ databases">
        <title>Mycena genomes resolve the evolution of fungal bioluminescence.</title>
        <authorList>
            <person name="Tsai I.J."/>
        </authorList>
    </citation>
    <scope>NUCLEOTIDE SEQUENCE</scope>
    <source>
        <strain evidence="4">160909Yilan</strain>
    </source>
</reference>
<evidence type="ECO:0000256" key="2">
    <source>
        <dbReference type="SAM" id="Phobius"/>
    </source>
</evidence>
<feature type="domain" description="DUF6533" evidence="3">
    <location>
        <begin position="20"/>
        <end position="59"/>
    </location>
</feature>
<keyword evidence="2" id="KW-0472">Membrane</keyword>
<feature type="transmembrane region" description="Helical" evidence="2">
    <location>
        <begin position="257"/>
        <end position="281"/>
    </location>
</feature>
<proteinExistence type="predicted"/>
<evidence type="ECO:0000259" key="3">
    <source>
        <dbReference type="Pfam" id="PF20151"/>
    </source>
</evidence>
<evidence type="ECO:0000256" key="1">
    <source>
        <dbReference type="SAM" id="MobiDB-lite"/>
    </source>
</evidence>
<protein>
    <recommendedName>
        <fullName evidence="3">DUF6533 domain-containing protein</fullName>
    </recommendedName>
</protein>
<feature type="transmembrane region" description="Helical" evidence="2">
    <location>
        <begin position="149"/>
        <end position="176"/>
    </location>
</feature>
<keyword evidence="5" id="KW-1185">Reference proteome</keyword>
<evidence type="ECO:0000313" key="5">
    <source>
        <dbReference type="Proteomes" id="UP000623467"/>
    </source>
</evidence>
<dbReference type="InterPro" id="IPR045340">
    <property type="entry name" value="DUF6533"/>
</dbReference>
<dbReference type="EMBL" id="JACAZH010000015">
    <property type="protein sequence ID" value="KAF7349767.1"/>
    <property type="molecule type" value="Genomic_DNA"/>
</dbReference>
<feature type="transmembrane region" description="Helical" evidence="2">
    <location>
        <begin position="50"/>
        <end position="71"/>
    </location>
</feature>
<dbReference type="Proteomes" id="UP000623467">
    <property type="component" value="Unassembled WGS sequence"/>
</dbReference>
<organism evidence="4 5">
    <name type="scientific">Mycena sanguinolenta</name>
    <dbReference type="NCBI Taxonomy" id="230812"/>
    <lineage>
        <taxon>Eukaryota</taxon>
        <taxon>Fungi</taxon>
        <taxon>Dikarya</taxon>
        <taxon>Basidiomycota</taxon>
        <taxon>Agaricomycotina</taxon>
        <taxon>Agaricomycetes</taxon>
        <taxon>Agaricomycetidae</taxon>
        <taxon>Agaricales</taxon>
        <taxon>Marasmiineae</taxon>
        <taxon>Mycenaceae</taxon>
        <taxon>Mycena</taxon>
    </lineage>
</organism>